<keyword evidence="3" id="KW-1185">Reference proteome</keyword>
<dbReference type="Pfam" id="PF09581">
    <property type="entry name" value="Spore_III_AF"/>
    <property type="match status" value="1"/>
</dbReference>
<feature type="transmembrane region" description="Helical" evidence="1">
    <location>
        <begin position="6"/>
        <end position="26"/>
    </location>
</feature>
<name>A0ABW4JFF9_9BACL</name>
<dbReference type="InterPro" id="IPR014245">
    <property type="entry name" value="Spore_III_AF"/>
</dbReference>
<dbReference type="Proteomes" id="UP001597079">
    <property type="component" value="Unassembled WGS sequence"/>
</dbReference>
<protein>
    <submittedName>
        <fullName evidence="2">Stage III sporulation protein AF</fullName>
    </submittedName>
</protein>
<proteinExistence type="predicted"/>
<accession>A0ABW4JFF9</accession>
<keyword evidence="1" id="KW-1133">Transmembrane helix</keyword>
<gene>
    <name evidence="2" type="ORF">ACFSB2_10005</name>
</gene>
<evidence type="ECO:0000313" key="3">
    <source>
        <dbReference type="Proteomes" id="UP001597079"/>
    </source>
</evidence>
<keyword evidence="1" id="KW-0472">Membrane</keyword>
<keyword evidence="1" id="KW-0812">Transmembrane</keyword>
<sequence length="180" mass="19303">MIAIGVWLKHIILIVLVSVIADLLLPTKSMQKYVRAVLGIAIIAAMIQPLAPMYQRDWAKQVAEQAINEITRANGSTGVLGGTSANEDTSFAAYRQQLQSQTSAESDRLLADAASAALVPSERAHVTHLQIENAQNPDEMIVTVKLDTSDHAITQAIVQSLARTLHVDSRQVTVQIGGGG</sequence>
<dbReference type="RefSeq" id="WP_377942897.1">
    <property type="nucleotide sequence ID" value="NZ_JBHUCX010000024.1"/>
</dbReference>
<comment type="caution">
    <text evidence="2">The sequence shown here is derived from an EMBL/GenBank/DDBJ whole genome shotgun (WGS) entry which is preliminary data.</text>
</comment>
<dbReference type="EMBL" id="JBHUCX010000024">
    <property type="protein sequence ID" value="MFD1675027.1"/>
    <property type="molecule type" value="Genomic_DNA"/>
</dbReference>
<reference evidence="3" key="1">
    <citation type="journal article" date="2019" name="Int. J. Syst. Evol. Microbiol.">
        <title>The Global Catalogue of Microorganisms (GCM) 10K type strain sequencing project: providing services to taxonomists for standard genome sequencing and annotation.</title>
        <authorList>
            <consortium name="The Broad Institute Genomics Platform"/>
            <consortium name="The Broad Institute Genome Sequencing Center for Infectious Disease"/>
            <person name="Wu L."/>
            <person name="Ma J."/>
        </authorList>
    </citation>
    <scope>NUCLEOTIDE SEQUENCE [LARGE SCALE GENOMIC DNA]</scope>
    <source>
        <strain evidence="3">CGMCC 1.12286</strain>
    </source>
</reference>
<evidence type="ECO:0000256" key="1">
    <source>
        <dbReference type="SAM" id="Phobius"/>
    </source>
</evidence>
<feature type="transmembrane region" description="Helical" evidence="1">
    <location>
        <begin position="33"/>
        <end position="51"/>
    </location>
</feature>
<evidence type="ECO:0000313" key="2">
    <source>
        <dbReference type="EMBL" id="MFD1675027.1"/>
    </source>
</evidence>
<organism evidence="2 3">
    <name type="scientific">Alicyclobacillus fodiniaquatilis</name>
    <dbReference type="NCBI Taxonomy" id="1661150"/>
    <lineage>
        <taxon>Bacteria</taxon>
        <taxon>Bacillati</taxon>
        <taxon>Bacillota</taxon>
        <taxon>Bacilli</taxon>
        <taxon>Bacillales</taxon>
        <taxon>Alicyclobacillaceae</taxon>
        <taxon>Alicyclobacillus</taxon>
    </lineage>
</organism>